<dbReference type="Pfam" id="PF13580">
    <property type="entry name" value="SIS_2"/>
    <property type="match status" value="1"/>
</dbReference>
<dbReference type="InterPro" id="IPR050099">
    <property type="entry name" value="SIS_GmhA/DiaA_subfam"/>
</dbReference>
<dbReference type="SUPFAM" id="SSF53697">
    <property type="entry name" value="SIS domain"/>
    <property type="match status" value="1"/>
</dbReference>
<proteinExistence type="predicted"/>
<gene>
    <name evidence="2" type="ORF">EDD61_10666</name>
</gene>
<dbReference type="GO" id="GO:0097367">
    <property type="term" value="F:carbohydrate derivative binding"/>
    <property type="evidence" value="ECO:0007669"/>
    <property type="project" value="InterPro"/>
</dbReference>
<protein>
    <submittedName>
        <fullName evidence="2">Putative phosphosugar-binding protein</fullName>
    </submittedName>
</protein>
<organism evidence="2 3">
    <name type="scientific">Longicatena caecimuris</name>
    <dbReference type="NCBI Taxonomy" id="1796635"/>
    <lineage>
        <taxon>Bacteria</taxon>
        <taxon>Bacillati</taxon>
        <taxon>Bacillota</taxon>
        <taxon>Erysipelotrichia</taxon>
        <taxon>Erysipelotrichales</taxon>
        <taxon>Erysipelotrichaceae</taxon>
        <taxon>Longicatena</taxon>
    </lineage>
</organism>
<reference evidence="2 3" key="1">
    <citation type="submission" date="2019-03" db="EMBL/GenBank/DDBJ databases">
        <title>Genomic Encyclopedia of Type Strains, Phase IV (KMG-IV): sequencing the most valuable type-strain genomes for metagenomic binning, comparative biology and taxonomic classification.</title>
        <authorList>
            <person name="Goeker M."/>
        </authorList>
    </citation>
    <scope>NUCLEOTIDE SEQUENCE [LARGE SCALE GENOMIC DNA]</scope>
    <source>
        <strain evidence="2 3">DSM 29481</strain>
    </source>
</reference>
<keyword evidence="3" id="KW-1185">Reference proteome</keyword>
<comment type="caution">
    <text evidence="2">The sequence shown here is derived from an EMBL/GenBank/DDBJ whole genome shotgun (WGS) entry which is preliminary data.</text>
</comment>
<evidence type="ECO:0000259" key="1">
    <source>
        <dbReference type="PROSITE" id="PS51464"/>
    </source>
</evidence>
<evidence type="ECO:0000313" key="3">
    <source>
        <dbReference type="Proteomes" id="UP000295773"/>
    </source>
</evidence>
<dbReference type="InterPro" id="IPR001347">
    <property type="entry name" value="SIS_dom"/>
</dbReference>
<dbReference type="PANTHER" id="PTHR30390:SF7">
    <property type="entry name" value="PHOSPHOHEPTOSE ISOMERASE"/>
    <property type="match status" value="1"/>
</dbReference>
<dbReference type="PROSITE" id="PS51464">
    <property type="entry name" value="SIS"/>
    <property type="match status" value="1"/>
</dbReference>
<name>A0A4R3TH77_9FIRM</name>
<dbReference type="PANTHER" id="PTHR30390">
    <property type="entry name" value="SEDOHEPTULOSE 7-PHOSPHATE ISOMERASE / DNAA INITIATOR-ASSOCIATING FACTOR FOR REPLICATION INITIATION"/>
    <property type="match status" value="1"/>
</dbReference>
<dbReference type="GO" id="GO:1901135">
    <property type="term" value="P:carbohydrate derivative metabolic process"/>
    <property type="evidence" value="ECO:0007669"/>
    <property type="project" value="InterPro"/>
</dbReference>
<dbReference type="AlphaFoldDB" id="A0A4R3TH77"/>
<dbReference type="Proteomes" id="UP000295773">
    <property type="component" value="Unassembled WGS sequence"/>
</dbReference>
<sequence length="246" mass="27272">MENSKLYIEHVIELLHAIANEQDVYVQQASDLLVETIKQQHSIFIFGASHAGILAQEMFYRTGGLVVVNPILPREVMLDVRPIIQTSQMERLAGYGKILADNSKMKAHDVLIIHSVSGRNTIAIDMALEAKKKGIAVIAITNVTYSKQVKSRHACGKNLYQIADIVIDNCGDFEDSCMLMDGMKQKVAPTSTITGAAIINSLVIQVVEKLLKQQIEPPIFHSANVDGGDAFNKALIEKYKDQIFYM</sequence>
<dbReference type="Gene3D" id="3.40.50.10490">
    <property type="entry name" value="Glucose-6-phosphate isomerase like protein, domain 1"/>
    <property type="match status" value="1"/>
</dbReference>
<evidence type="ECO:0000313" key="2">
    <source>
        <dbReference type="EMBL" id="TCU60557.1"/>
    </source>
</evidence>
<dbReference type="InterPro" id="IPR035472">
    <property type="entry name" value="RpiR-like_SIS"/>
</dbReference>
<dbReference type="GeneID" id="73794945"/>
<accession>A0A4R3TH77</accession>
<feature type="domain" description="SIS" evidence="1">
    <location>
        <begin position="33"/>
        <end position="216"/>
    </location>
</feature>
<dbReference type="CDD" id="cd05013">
    <property type="entry name" value="SIS_RpiR"/>
    <property type="match status" value="1"/>
</dbReference>
<dbReference type="NCBIfam" id="NF002805">
    <property type="entry name" value="PRK02947.1"/>
    <property type="match status" value="1"/>
</dbReference>
<dbReference type="InterPro" id="IPR046348">
    <property type="entry name" value="SIS_dom_sf"/>
</dbReference>
<dbReference type="RefSeq" id="WP_008689551.1">
    <property type="nucleotide sequence ID" value="NZ_AP024510.1"/>
</dbReference>
<dbReference type="EMBL" id="SMBP01000006">
    <property type="protein sequence ID" value="TCU60557.1"/>
    <property type="molecule type" value="Genomic_DNA"/>
</dbReference>